<dbReference type="SMART" id="SM00499">
    <property type="entry name" value="AAI"/>
    <property type="match status" value="1"/>
</dbReference>
<dbReference type="EnsemblPlants" id="AUR62029720-RA">
    <property type="protein sequence ID" value="AUR62029720-RA:cds"/>
    <property type="gene ID" value="AUR62029720"/>
</dbReference>
<dbReference type="Pfam" id="PF00234">
    <property type="entry name" value="Tryp_alpha_amyl"/>
    <property type="match status" value="1"/>
</dbReference>
<dbReference type="Proteomes" id="UP000596660">
    <property type="component" value="Unplaced"/>
</dbReference>
<dbReference type="AlphaFoldDB" id="A0A803MHX2"/>
<evidence type="ECO:0000259" key="3">
    <source>
        <dbReference type="SMART" id="SM00499"/>
    </source>
</evidence>
<comment type="function">
    <text evidence="2">Plant non-specific lipid-transfer proteins transfer phospholipids as well as galactolipids across membranes. May play a role in wax or cutin deposition in the cell walls of expanding epidermal cells and certain secretory tissues.</text>
</comment>
<dbReference type="SUPFAM" id="SSF47699">
    <property type="entry name" value="Bifunctional inhibitor/lipid-transfer protein/seed storage 2S albumin"/>
    <property type="match status" value="1"/>
</dbReference>
<dbReference type="InterPro" id="IPR000528">
    <property type="entry name" value="Plant_nsLTP"/>
</dbReference>
<organism evidence="4 5">
    <name type="scientific">Chenopodium quinoa</name>
    <name type="common">Quinoa</name>
    <dbReference type="NCBI Taxonomy" id="63459"/>
    <lineage>
        <taxon>Eukaryota</taxon>
        <taxon>Viridiplantae</taxon>
        <taxon>Streptophyta</taxon>
        <taxon>Embryophyta</taxon>
        <taxon>Tracheophyta</taxon>
        <taxon>Spermatophyta</taxon>
        <taxon>Magnoliopsida</taxon>
        <taxon>eudicotyledons</taxon>
        <taxon>Gunneridae</taxon>
        <taxon>Pentapetalae</taxon>
        <taxon>Caryophyllales</taxon>
        <taxon>Chenopodiaceae</taxon>
        <taxon>Chenopodioideae</taxon>
        <taxon>Atripliceae</taxon>
        <taxon>Chenopodium</taxon>
    </lineage>
</organism>
<dbReference type="OMA" id="RRIACRC"/>
<comment type="similarity">
    <text evidence="1 2">Belongs to the plant LTP family.</text>
</comment>
<evidence type="ECO:0000313" key="5">
    <source>
        <dbReference type="Proteomes" id="UP000596660"/>
    </source>
</evidence>
<keyword evidence="2" id="KW-0446">Lipid-binding</keyword>
<evidence type="ECO:0000313" key="4">
    <source>
        <dbReference type="EnsemblPlants" id="AUR62029720-RA:cds"/>
    </source>
</evidence>
<reference evidence="4" key="2">
    <citation type="submission" date="2021-03" db="UniProtKB">
        <authorList>
            <consortium name="EnsemblPlants"/>
        </authorList>
    </citation>
    <scope>IDENTIFICATION</scope>
</reference>
<dbReference type="Gramene" id="AUR62029720-RA">
    <property type="protein sequence ID" value="AUR62029720-RA:cds"/>
    <property type="gene ID" value="AUR62029720"/>
</dbReference>
<dbReference type="InterPro" id="IPR016140">
    <property type="entry name" value="Bifunc_inhib/LTP/seed_store"/>
</dbReference>
<accession>A0A803MHX2</accession>
<dbReference type="Gene3D" id="1.10.110.10">
    <property type="entry name" value="Plant lipid-transfer and hydrophobic proteins"/>
    <property type="match status" value="1"/>
</dbReference>
<name>A0A803MHX2_CHEQI</name>
<dbReference type="CDD" id="cd01960">
    <property type="entry name" value="nsLTP1"/>
    <property type="match status" value="1"/>
</dbReference>
<dbReference type="GO" id="GO:0008289">
    <property type="term" value="F:lipid binding"/>
    <property type="evidence" value="ECO:0007669"/>
    <property type="project" value="UniProtKB-KW"/>
</dbReference>
<dbReference type="PRINTS" id="PR00382">
    <property type="entry name" value="LIPIDTRNSFER"/>
</dbReference>
<reference evidence="4" key="1">
    <citation type="journal article" date="2017" name="Nature">
        <title>The genome of Chenopodium quinoa.</title>
        <authorList>
            <person name="Jarvis D.E."/>
            <person name="Ho Y.S."/>
            <person name="Lightfoot D.J."/>
            <person name="Schmoeckel S.M."/>
            <person name="Li B."/>
            <person name="Borm T.J.A."/>
            <person name="Ohyanagi H."/>
            <person name="Mineta K."/>
            <person name="Michell C.T."/>
            <person name="Saber N."/>
            <person name="Kharbatia N.M."/>
            <person name="Rupper R.R."/>
            <person name="Sharp A.R."/>
            <person name="Dally N."/>
            <person name="Boughton B.A."/>
            <person name="Woo Y.H."/>
            <person name="Gao G."/>
            <person name="Schijlen E.G.W.M."/>
            <person name="Guo X."/>
            <person name="Momin A.A."/>
            <person name="Negrao S."/>
            <person name="Al-Babili S."/>
            <person name="Gehring C."/>
            <person name="Roessner U."/>
            <person name="Jung C."/>
            <person name="Murphy K."/>
            <person name="Arold S.T."/>
            <person name="Gojobori T."/>
            <person name="van der Linden C.G."/>
            <person name="van Loo E.N."/>
            <person name="Jellen E.N."/>
            <person name="Maughan P.J."/>
            <person name="Tester M."/>
        </authorList>
    </citation>
    <scope>NUCLEOTIDE SEQUENCE [LARGE SCALE GENOMIC DNA]</scope>
    <source>
        <strain evidence="4">cv. PI 614886</strain>
    </source>
</reference>
<proteinExistence type="inferred from homology"/>
<dbReference type="GO" id="GO:0006869">
    <property type="term" value="P:lipid transport"/>
    <property type="evidence" value="ECO:0007669"/>
    <property type="project" value="InterPro"/>
</dbReference>
<dbReference type="PANTHER" id="PTHR33076">
    <property type="entry name" value="NON-SPECIFIC LIPID-TRANSFER PROTEIN 2-RELATED"/>
    <property type="match status" value="1"/>
</dbReference>
<protein>
    <recommendedName>
        <fullName evidence="2">Non-specific lipid-transfer protein</fullName>
    </recommendedName>
</protein>
<evidence type="ECO:0000256" key="2">
    <source>
        <dbReference type="RuleBase" id="RU000628"/>
    </source>
</evidence>
<evidence type="ECO:0000256" key="1">
    <source>
        <dbReference type="ARBA" id="ARBA00009748"/>
    </source>
</evidence>
<sequence>MCIVVAAPLAEAAVTCGLVSSKVAPCIPYLKGGAAPTSGCCGGIKALNAAAATAADKKVACGCLKNAAAAISGIDYSKAAGLPGKCGVSIPYAISPSTNCNAYASILSLL</sequence>
<keyword evidence="5" id="KW-1185">Reference proteome</keyword>
<feature type="domain" description="Bifunctional inhibitor/plant lipid transfer protein/seed storage helical" evidence="3">
    <location>
        <begin position="16"/>
        <end position="100"/>
    </location>
</feature>
<dbReference type="InterPro" id="IPR036312">
    <property type="entry name" value="Bifun_inhib/LTP/seed_sf"/>
</dbReference>
<keyword evidence="2" id="KW-0813">Transport</keyword>